<evidence type="ECO:0000313" key="1">
    <source>
        <dbReference type="EMBL" id="UNI18569.1"/>
    </source>
</evidence>
<keyword evidence="2" id="KW-1185">Reference proteome</keyword>
<sequence length="233" mass="25543">MALRMFCKGFVRGLTHGQSSEEWPHCPVVCCDTLKKMVSTGRASAIRCWIDGGMLGLIGPGGKADLTKFSSHSEGYVQVNLMLTDKFLSFEKTTGIEFVWNCQDASKTPFGKLPETTGMTVFGLARAAMLVLEPEHGCSRADMPNCEFCGGQTQPCREFLYDAYKKAFEGFLKLDVVVQANFGLFSEEQQAAYSVAISLVTLRVMAVHLGMDSSANELSAILNSWLPILAKAW</sequence>
<name>A0A9Q8QGP4_9HYPO</name>
<dbReference type="KEGG" id="ptkz:JDV02_004829"/>
<organism evidence="1 2">
    <name type="scientific">Purpureocillium takamizusanense</name>
    <dbReference type="NCBI Taxonomy" id="2060973"/>
    <lineage>
        <taxon>Eukaryota</taxon>
        <taxon>Fungi</taxon>
        <taxon>Dikarya</taxon>
        <taxon>Ascomycota</taxon>
        <taxon>Pezizomycotina</taxon>
        <taxon>Sordariomycetes</taxon>
        <taxon>Hypocreomycetidae</taxon>
        <taxon>Hypocreales</taxon>
        <taxon>Ophiocordycipitaceae</taxon>
        <taxon>Purpureocillium</taxon>
    </lineage>
</organism>
<dbReference type="Proteomes" id="UP000829364">
    <property type="component" value="Chromosome 4"/>
</dbReference>
<gene>
    <name evidence="1" type="ORF">JDV02_004829</name>
</gene>
<protein>
    <submittedName>
        <fullName evidence="1">Uncharacterized protein</fullName>
    </submittedName>
</protein>
<reference evidence="1" key="1">
    <citation type="submission" date="2021-11" db="EMBL/GenBank/DDBJ databases">
        <title>Purpureocillium_takamizusanense_genome.</title>
        <authorList>
            <person name="Nguyen N.-H."/>
        </authorList>
    </citation>
    <scope>NUCLEOTIDE SEQUENCE</scope>
    <source>
        <strain evidence="1">PT3</strain>
    </source>
</reference>
<dbReference type="AlphaFoldDB" id="A0A9Q8QGP4"/>
<proteinExistence type="predicted"/>
<dbReference type="GeneID" id="72066780"/>
<evidence type="ECO:0000313" key="2">
    <source>
        <dbReference type="Proteomes" id="UP000829364"/>
    </source>
</evidence>
<dbReference type="RefSeq" id="XP_047842050.1">
    <property type="nucleotide sequence ID" value="XM_047986070.1"/>
</dbReference>
<dbReference type="EMBL" id="CP086357">
    <property type="protein sequence ID" value="UNI18569.1"/>
    <property type="molecule type" value="Genomic_DNA"/>
</dbReference>
<accession>A0A9Q8QGP4</accession>